<dbReference type="Proteomes" id="UP001233535">
    <property type="component" value="Unassembled WGS sequence"/>
</dbReference>
<reference evidence="1 2" key="1">
    <citation type="submission" date="2023-04" db="EMBL/GenBank/DDBJ databases">
        <title>Lysobacter sp. strain UC isolated from soil sample.</title>
        <authorList>
            <person name="Choksket S."/>
            <person name="Harshvardhan F."/>
            <person name="Rana R."/>
            <person name="Patil P.B."/>
            <person name="Korpole S."/>
        </authorList>
    </citation>
    <scope>NUCLEOTIDE SEQUENCE [LARGE SCALE GENOMIC DNA]</scope>
    <source>
        <strain evidence="1 2">UC</strain>
    </source>
</reference>
<dbReference type="EMBL" id="JARUHG010000004">
    <property type="protein sequence ID" value="MDR0183816.1"/>
    <property type="molecule type" value="Genomic_DNA"/>
</dbReference>
<comment type="caution">
    <text evidence="1">The sequence shown here is derived from an EMBL/GenBank/DDBJ whole genome shotgun (WGS) entry which is preliminary data.</text>
</comment>
<organism evidence="1 2">
    <name type="scientific">Lysobacter arvi</name>
    <dbReference type="NCBI Taxonomy" id="3038776"/>
    <lineage>
        <taxon>Bacteria</taxon>
        <taxon>Pseudomonadati</taxon>
        <taxon>Pseudomonadota</taxon>
        <taxon>Gammaproteobacteria</taxon>
        <taxon>Lysobacterales</taxon>
        <taxon>Lysobacteraceae</taxon>
        <taxon>Lysobacter</taxon>
    </lineage>
</organism>
<dbReference type="RefSeq" id="WP_309262961.1">
    <property type="nucleotide sequence ID" value="NZ_JARUHG010000004.1"/>
</dbReference>
<name>A0ABU1CFT6_9GAMM</name>
<evidence type="ECO:0000313" key="1">
    <source>
        <dbReference type="EMBL" id="MDR0183816.1"/>
    </source>
</evidence>
<accession>A0ABU1CFT6</accession>
<proteinExistence type="predicted"/>
<evidence type="ECO:0008006" key="3">
    <source>
        <dbReference type="Google" id="ProtNLM"/>
    </source>
</evidence>
<keyword evidence="2" id="KW-1185">Reference proteome</keyword>
<sequence length="331" mass="35768">MTDTLQTGMRGRSPSWPGTRTLAWATLVLLVVASVAAWVQGGDHDTVERVAIATAVDARLPEGRLQRTVDRPRATGIQVPDVASVPRQSAIREAFDSSRDLFAYAQSLEPAARARDADAIWMISRVYEYCSGFAMAPAAFDRDTRVIGEMGMRGSAAMVAARQRVSERCARFVPQDELTPRMIVLKRVEAAEAGSVAAEASLMAAGEPLKDTPEYKRELVERVQKSEDPEAYSALAPAMGIAASGKLEYTDQVAGTQFSELAWQLAACRLGMDCTSDSALMTSYCANGGICSSVPGQDFERFVFDAAVPRQGVDVINDMVDSLMGGKRELK</sequence>
<protein>
    <recommendedName>
        <fullName evidence="3">Secreted protein</fullName>
    </recommendedName>
</protein>
<evidence type="ECO:0000313" key="2">
    <source>
        <dbReference type="Proteomes" id="UP001233535"/>
    </source>
</evidence>
<gene>
    <name evidence="1" type="ORF">P8609_12680</name>
</gene>